<dbReference type="InterPro" id="IPR001845">
    <property type="entry name" value="HTH_ArsR_DNA-bd_dom"/>
</dbReference>
<sequence>MPKPLPVIELAPAGGACCAPLADAPLTAEQAEELAVRLKAIADPTRLRLLSLMLASPGMQACTCDLTEPLGLTQPTITHHLRKLAAAGLVVPERRVGNFTYYRVVSDALTGLAGIFAPVTAT</sequence>
<comment type="caution">
    <text evidence="5">The sequence shown here is derived from an EMBL/GenBank/DDBJ whole genome shotgun (WGS) entry which is preliminary data.</text>
</comment>
<feature type="domain" description="HTH arsR-type" evidence="4">
    <location>
        <begin position="26"/>
        <end position="122"/>
    </location>
</feature>
<keyword evidence="6" id="KW-1185">Reference proteome</keyword>
<evidence type="ECO:0000313" key="5">
    <source>
        <dbReference type="EMBL" id="NYH89042.1"/>
    </source>
</evidence>
<dbReference type="InterPro" id="IPR051081">
    <property type="entry name" value="HTH_MetalResp_TranReg"/>
</dbReference>
<keyword evidence="1" id="KW-0805">Transcription regulation</keyword>
<dbReference type="GO" id="GO:0003700">
    <property type="term" value="F:DNA-binding transcription factor activity"/>
    <property type="evidence" value="ECO:0007669"/>
    <property type="project" value="InterPro"/>
</dbReference>
<keyword evidence="3" id="KW-0804">Transcription</keyword>
<dbReference type="Gene3D" id="1.10.10.10">
    <property type="entry name" value="Winged helix-like DNA-binding domain superfamily/Winged helix DNA-binding domain"/>
    <property type="match status" value="1"/>
</dbReference>
<dbReference type="AlphaFoldDB" id="A0A852ZB57"/>
<dbReference type="PROSITE" id="PS50987">
    <property type="entry name" value="HTH_ARSR_2"/>
    <property type="match status" value="1"/>
</dbReference>
<dbReference type="InterPro" id="IPR011991">
    <property type="entry name" value="ArsR-like_HTH"/>
</dbReference>
<dbReference type="SUPFAM" id="SSF46785">
    <property type="entry name" value="Winged helix' DNA-binding domain"/>
    <property type="match status" value="1"/>
</dbReference>
<dbReference type="GO" id="GO:0003677">
    <property type="term" value="F:DNA binding"/>
    <property type="evidence" value="ECO:0007669"/>
    <property type="project" value="UniProtKB-KW"/>
</dbReference>
<dbReference type="CDD" id="cd00090">
    <property type="entry name" value="HTH_ARSR"/>
    <property type="match status" value="1"/>
</dbReference>
<dbReference type="InterPro" id="IPR036388">
    <property type="entry name" value="WH-like_DNA-bd_sf"/>
</dbReference>
<dbReference type="PRINTS" id="PR00778">
    <property type="entry name" value="HTHARSR"/>
</dbReference>
<accession>A0A852ZB57</accession>
<organism evidence="5 6">
    <name type="scientific">Actinopolymorpha rutila</name>
    <dbReference type="NCBI Taxonomy" id="446787"/>
    <lineage>
        <taxon>Bacteria</taxon>
        <taxon>Bacillati</taxon>
        <taxon>Actinomycetota</taxon>
        <taxon>Actinomycetes</taxon>
        <taxon>Propionibacteriales</taxon>
        <taxon>Actinopolymorphaceae</taxon>
        <taxon>Actinopolymorpha</taxon>
    </lineage>
</organism>
<dbReference type="RefSeq" id="WP_238341242.1">
    <property type="nucleotide sequence ID" value="NZ_BAAARR010000002.1"/>
</dbReference>
<dbReference type="Proteomes" id="UP000579605">
    <property type="component" value="Unassembled WGS sequence"/>
</dbReference>
<evidence type="ECO:0000256" key="1">
    <source>
        <dbReference type="ARBA" id="ARBA00023015"/>
    </source>
</evidence>
<dbReference type="InterPro" id="IPR036390">
    <property type="entry name" value="WH_DNA-bd_sf"/>
</dbReference>
<evidence type="ECO:0000313" key="6">
    <source>
        <dbReference type="Proteomes" id="UP000579605"/>
    </source>
</evidence>
<gene>
    <name evidence="5" type="ORF">F4554_001680</name>
</gene>
<keyword evidence="2" id="KW-0238">DNA-binding</keyword>
<dbReference type="SMART" id="SM00418">
    <property type="entry name" value="HTH_ARSR"/>
    <property type="match status" value="1"/>
</dbReference>
<proteinExistence type="predicted"/>
<dbReference type="Pfam" id="PF01022">
    <property type="entry name" value="HTH_5"/>
    <property type="match status" value="1"/>
</dbReference>
<dbReference type="PANTHER" id="PTHR33154">
    <property type="entry name" value="TRANSCRIPTIONAL REGULATOR, ARSR FAMILY"/>
    <property type="match status" value="1"/>
</dbReference>
<evidence type="ECO:0000256" key="2">
    <source>
        <dbReference type="ARBA" id="ARBA00023125"/>
    </source>
</evidence>
<dbReference type="PANTHER" id="PTHR33154:SF18">
    <property type="entry name" value="ARSENICAL RESISTANCE OPERON REPRESSOR"/>
    <property type="match status" value="1"/>
</dbReference>
<evidence type="ECO:0000256" key="3">
    <source>
        <dbReference type="ARBA" id="ARBA00023163"/>
    </source>
</evidence>
<protein>
    <submittedName>
        <fullName evidence="5">ArsR family transcriptional regulator</fullName>
    </submittedName>
</protein>
<dbReference type="EMBL" id="JACBZH010000001">
    <property type="protein sequence ID" value="NYH89042.1"/>
    <property type="molecule type" value="Genomic_DNA"/>
</dbReference>
<reference evidence="5 6" key="1">
    <citation type="submission" date="2020-07" db="EMBL/GenBank/DDBJ databases">
        <title>Sequencing the genomes of 1000 actinobacteria strains.</title>
        <authorList>
            <person name="Klenk H.-P."/>
        </authorList>
    </citation>
    <scope>NUCLEOTIDE SEQUENCE [LARGE SCALE GENOMIC DNA]</scope>
    <source>
        <strain evidence="5 6">DSM 18448</strain>
    </source>
</reference>
<evidence type="ECO:0000259" key="4">
    <source>
        <dbReference type="PROSITE" id="PS50987"/>
    </source>
</evidence>
<dbReference type="NCBIfam" id="NF033788">
    <property type="entry name" value="HTH_metalloreg"/>
    <property type="match status" value="1"/>
</dbReference>
<name>A0A852ZB57_9ACTN</name>